<dbReference type="EMBL" id="BSOB01000022">
    <property type="protein sequence ID" value="GLQ93635.1"/>
    <property type="molecule type" value="Genomic_DNA"/>
</dbReference>
<dbReference type="NCBIfam" id="TIGR00254">
    <property type="entry name" value="GGDEF"/>
    <property type="match status" value="1"/>
</dbReference>
<keyword evidence="5" id="KW-1185">Reference proteome</keyword>
<evidence type="ECO:0000313" key="4">
    <source>
        <dbReference type="EMBL" id="GLQ93635.1"/>
    </source>
</evidence>
<dbReference type="SUPFAM" id="SSF55781">
    <property type="entry name" value="GAF domain-like"/>
    <property type="match status" value="1"/>
</dbReference>
<dbReference type="EC" id="2.7.7.65" evidence="1"/>
<reference evidence="5" key="1">
    <citation type="journal article" date="2019" name="Int. J. Syst. Evol. Microbiol.">
        <title>The Global Catalogue of Microorganisms (GCM) 10K type strain sequencing project: providing services to taxonomists for standard genome sequencing and annotation.</title>
        <authorList>
            <consortium name="The Broad Institute Genomics Platform"/>
            <consortium name="The Broad Institute Genome Sequencing Center for Infectious Disease"/>
            <person name="Wu L."/>
            <person name="Ma J."/>
        </authorList>
    </citation>
    <scope>NUCLEOTIDE SEQUENCE [LARGE SCALE GENOMIC DNA]</scope>
    <source>
        <strain evidence="5">NBRC 111980</strain>
    </source>
</reference>
<feature type="domain" description="GGDEF" evidence="3">
    <location>
        <begin position="212"/>
        <end position="350"/>
    </location>
</feature>
<dbReference type="SUPFAM" id="SSF55073">
    <property type="entry name" value="Nucleotide cyclase"/>
    <property type="match status" value="1"/>
</dbReference>
<dbReference type="RefSeq" id="WP_284321342.1">
    <property type="nucleotide sequence ID" value="NZ_BSOB01000022.1"/>
</dbReference>
<dbReference type="Pfam" id="PF00990">
    <property type="entry name" value="GGDEF"/>
    <property type="match status" value="1"/>
</dbReference>
<dbReference type="CDD" id="cd01949">
    <property type="entry name" value="GGDEF"/>
    <property type="match status" value="1"/>
</dbReference>
<dbReference type="Proteomes" id="UP001156670">
    <property type="component" value="Unassembled WGS sequence"/>
</dbReference>
<accession>A0ABQ5XPI4</accession>
<dbReference type="PANTHER" id="PTHR45138">
    <property type="entry name" value="REGULATORY COMPONENTS OF SENSORY TRANSDUCTION SYSTEM"/>
    <property type="match status" value="1"/>
</dbReference>
<dbReference type="PANTHER" id="PTHR45138:SF9">
    <property type="entry name" value="DIGUANYLATE CYCLASE DGCM-RELATED"/>
    <property type="match status" value="1"/>
</dbReference>
<sequence length="355" mass="39248">MTPAQHPPSHPRDLLGALATTVTHAHTLEDLVRPLLQLLQRFTGLESTYLTTVDERAGVQHVMFALNTQHMHIPEGLSVPWDGTLCKRALEEGRAYTDDVANCWGDCEAARALDIATYVSAPVRIGHGELFGTLCAASEVRKPMMNGAEDILQLFAQLISQQVEREKLLVDLHHANSSLAVTALTDVITQLPNRRALMQDMQRRLAEDSAEHTVIVGFIDMDDFKAINDEYGHDVGDRFLEAMGRRLLGVLRNGDFAARLGGDEFVVVATVKRETADAAAVTLRKRWRSATRGWFALGAVEFHYNGPSIGIAIAEPGCCDAQTLLNQADAAMYMSKRARKAKKENKPWQSNPRRA</sequence>
<gene>
    <name evidence="4" type="ORF">GCM10007901_25860</name>
</gene>
<name>A0ABQ5XPI4_9GAMM</name>
<dbReference type="Gene3D" id="3.30.450.40">
    <property type="match status" value="1"/>
</dbReference>
<dbReference type="InterPro" id="IPR029016">
    <property type="entry name" value="GAF-like_dom_sf"/>
</dbReference>
<dbReference type="PROSITE" id="PS50887">
    <property type="entry name" value="GGDEF"/>
    <property type="match status" value="1"/>
</dbReference>
<dbReference type="InterPro" id="IPR050469">
    <property type="entry name" value="Diguanylate_Cyclase"/>
</dbReference>
<evidence type="ECO:0000313" key="5">
    <source>
        <dbReference type="Proteomes" id="UP001156670"/>
    </source>
</evidence>
<organism evidence="4 5">
    <name type="scientific">Dyella acidisoli</name>
    <dbReference type="NCBI Taxonomy" id="1867834"/>
    <lineage>
        <taxon>Bacteria</taxon>
        <taxon>Pseudomonadati</taxon>
        <taxon>Pseudomonadota</taxon>
        <taxon>Gammaproteobacteria</taxon>
        <taxon>Lysobacterales</taxon>
        <taxon>Rhodanobacteraceae</taxon>
        <taxon>Dyella</taxon>
    </lineage>
</organism>
<dbReference type="InterPro" id="IPR000160">
    <property type="entry name" value="GGDEF_dom"/>
</dbReference>
<evidence type="ECO:0000256" key="2">
    <source>
        <dbReference type="ARBA" id="ARBA00034247"/>
    </source>
</evidence>
<dbReference type="InterPro" id="IPR043128">
    <property type="entry name" value="Rev_trsase/Diguanyl_cyclase"/>
</dbReference>
<dbReference type="Gene3D" id="3.30.70.270">
    <property type="match status" value="1"/>
</dbReference>
<comment type="caution">
    <text evidence="4">The sequence shown here is derived from an EMBL/GenBank/DDBJ whole genome shotgun (WGS) entry which is preliminary data.</text>
</comment>
<dbReference type="InterPro" id="IPR029787">
    <property type="entry name" value="Nucleotide_cyclase"/>
</dbReference>
<dbReference type="SMART" id="SM00267">
    <property type="entry name" value="GGDEF"/>
    <property type="match status" value="1"/>
</dbReference>
<comment type="catalytic activity">
    <reaction evidence="2">
        <text>2 GTP = 3',3'-c-di-GMP + 2 diphosphate</text>
        <dbReference type="Rhea" id="RHEA:24898"/>
        <dbReference type="ChEBI" id="CHEBI:33019"/>
        <dbReference type="ChEBI" id="CHEBI:37565"/>
        <dbReference type="ChEBI" id="CHEBI:58805"/>
        <dbReference type="EC" id="2.7.7.65"/>
    </reaction>
</comment>
<protein>
    <recommendedName>
        <fullName evidence="1">diguanylate cyclase</fullName>
        <ecNumber evidence="1">2.7.7.65</ecNumber>
    </recommendedName>
</protein>
<proteinExistence type="predicted"/>
<evidence type="ECO:0000256" key="1">
    <source>
        <dbReference type="ARBA" id="ARBA00012528"/>
    </source>
</evidence>
<dbReference type="SMART" id="SM00065">
    <property type="entry name" value="GAF"/>
    <property type="match status" value="1"/>
</dbReference>
<evidence type="ECO:0000259" key="3">
    <source>
        <dbReference type="PROSITE" id="PS50887"/>
    </source>
</evidence>
<dbReference type="Pfam" id="PF01590">
    <property type="entry name" value="GAF"/>
    <property type="match status" value="1"/>
</dbReference>
<dbReference type="InterPro" id="IPR003018">
    <property type="entry name" value="GAF"/>
</dbReference>